<evidence type="ECO:0000256" key="1">
    <source>
        <dbReference type="SAM" id="MobiDB-lite"/>
    </source>
</evidence>
<evidence type="ECO:0000313" key="4">
    <source>
        <dbReference type="EMBL" id="AAZ47075.1"/>
    </source>
</evidence>
<gene>
    <name evidence="4" type="ordered locus">Daro_2339</name>
</gene>
<dbReference type="InterPro" id="IPR025392">
    <property type="entry name" value="DUF4124"/>
</dbReference>
<dbReference type="OrthoDB" id="9181029at2"/>
<dbReference type="STRING" id="159087.Daro_2339"/>
<feature type="signal peptide" evidence="2">
    <location>
        <begin position="1"/>
        <end position="24"/>
    </location>
</feature>
<feature type="compositionally biased region" description="Basic and acidic residues" evidence="1">
    <location>
        <begin position="148"/>
        <end position="166"/>
    </location>
</feature>
<sequence length="166" mass="18297">MTTKSSLVFALVFASATTSVTTHAETFQWKDSNGQTVISDVPPPASAKGRRSIGGQQPVVVSEKIAEKSADGAKANDAPKTTAEKDFEFKKRQQDAKEKAEKQAKEQAAEKDKRDNCENSRRNLAALEANQPMATYDDKGQQTQMDSAQREQELDRARRAVAEYCK</sequence>
<reference evidence="4" key="1">
    <citation type="submission" date="2005-08" db="EMBL/GenBank/DDBJ databases">
        <title>Complete sequence of Dechloromonas aromatica RCB.</title>
        <authorList>
            <person name="Salinero K.K."/>
            <person name="Copeland A."/>
            <person name="Lucas S."/>
            <person name="Lapidus A."/>
            <person name="Barry K."/>
            <person name="Detter J.C."/>
            <person name="Glavina T."/>
            <person name="Hammon N."/>
            <person name="Israni S."/>
            <person name="Pitluck S."/>
            <person name="Di Bartolo G."/>
            <person name="Trong S."/>
            <person name="Schmutz J."/>
            <person name="Larimer F."/>
            <person name="Land M."/>
            <person name="Ivanova N."/>
            <person name="Richardson P."/>
        </authorList>
    </citation>
    <scope>NUCLEOTIDE SEQUENCE</scope>
    <source>
        <strain evidence="4">RCB</strain>
    </source>
</reference>
<organism evidence="4">
    <name type="scientific">Dechloromonas aromatica (strain RCB)</name>
    <dbReference type="NCBI Taxonomy" id="159087"/>
    <lineage>
        <taxon>Bacteria</taxon>
        <taxon>Pseudomonadati</taxon>
        <taxon>Pseudomonadota</taxon>
        <taxon>Betaproteobacteria</taxon>
        <taxon>Rhodocyclales</taxon>
        <taxon>Azonexaceae</taxon>
        <taxon>Dechloromonas</taxon>
    </lineage>
</organism>
<feature type="domain" description="DUF4124" evidence="3">
    <location>
        <begin position="19"/>
        <end position="61"/>
    </location>
</feature>
<dbReference type="eggNOG" id="ENOG5032662">
    <property type="taxonomic scope" value="Bacteria"/>
</dbReference>
<dbReference type="Pfam" id="PF13511">
    <property type="entry name" value="DUF4124"/>
    <property type="match status" value="1"/>
</dbReference>
<protein>
    <recommendedName>
        <fullName evidence="3">DUF4124 domain-containing protein</fullName>
    </recommendedName>
</protein>
<evidence type="ECO:0000259" key="3">
    <source>
        <dbReference type="Pfam" id="PF13511"/>
    </source>
</evidence>
<dbReference type="AlphaFoldDB" id="Q47DK6"/>
<feature type="region of interest" description="Disordered" evidence="1">
    <location>
        <begin position="33"/>
        <end position="166"/>
    </location>
</feature>
<feature type="compositionally biased region" description="Basic and acidic residues" evidence="1">
    <location>
        <begin position="82"/>
        <end position="121"/>
    </location>
</feature>
<evidence type="ECO:0000256" key="2">
    <source>
        <dbReference type="SAM" id="SignalP"/>
    </source>
</evidence>
<name>Q47DK6_DECAR</name>
<dbReference type="KEGG" id="dar:Daro_2339"/>
<proteinExistence type="predicted"/>
<feature type="chain" id="PRO_5004233451" description="DUF4124 domain-containing protein" evidence="2">
    <location>
        <begin position="25"/>
        <end position="166"/>
    </location>
</feature>
<keyword evidence="2" id="KW-0732">Signal</keyword>
<accession>Q47DK6</accession>
<dbReference type="EMBL" id="CP000089">
    <property type="protein sequence ID" value="AAZ47075.1"/>
    <property type="molecule type" value="Genomic_DNA"/>
</dbReference>
<dbReference type="HOGENOM" id="CLU_108835_1_0_4"/>